<keyword evidence="1" id="KW-1133">Transmembrane helix</keyword>
<accession>A0A139Q3J6</accession>
<feature type="transmembrane region" description="Helical" evidence="1">
    <location>
        <begin position="118"/>
        <end position="137"/>
    </location>
</feature>
<protein>
    <recommendedName>
        <fullName evidence="4">DUF443 family protein</fullName>
    </recommendedName>
</protein>
<dbReference type="AlphaFoldDB" id="A0A139Q3J6"/>
<feature type="transmembrane region" description="Helical" evidence="1">
    <location>
        <begin position="143"/>
        <end position="161"/>
    </location>
</feature>
<dbReference type="PATRIC" id="fig|1303.83.peg.1834"/>
<comment type="caution">
    <text evidence="2">The sequence shown here is derived from an EMBL/GenBank/DDBJ whole genome shotgun (WGS) entry which is preliminary data.</text>
</comment>
<sequence>MDTSVKNLISMGPLEDSFIYYDLGNQVFYSAKQGMNYSAIAAPIAIYSLQRLSKLLNQTFGDVSSPFNLIFFILMSLFLVFGTILLAKSTRRNMKTDRFRKVRLTKVNIKTLRRKYRWTVLVEIFCFLMVLFSIYRYFIYSDFQFLIMYMLGIFSLVYIVYEFQMKTRKRLFKELMEALQDDSRGKEGEM</sequence>
<reference evidence="2 3" key="1">
    <citation type="submission" date="2016-01" db="EMBL/GenBank/DDBJ databases">
        <title>Highly variable Streptococcus oralis are common among viridans streptococci isolated from primates.</title>
        <authorList>
            <person name="Denapaite D."/>
            <person name="Rieger M."/>
            <person name="Koendgen S."/>
            <person name="Brueckner R."/>
            <person name="Ochigava I."/>
            <person name="Kappeler P."/>
            <person name="Maetz-Rensing K."/>
            <person name="Leendertz F."/>
            <person name="Hakenbeck R."/>
        </authorList>
    </citation>
    <scope>NUCLEOTIDE SEQUENCE [LARGE SCALE GENOMIC DNA]</scope>
    <source>
        <strain evidence="2 3">DD30</strain>
    </source>
</reference>
<feature type="transmembrane region" description="Helical" evidence="1">
    <location>
        <begin position="67"/>
        <end position="87"/>
    </location>
</feature>
<name>A0A139Q3J6_STROR</name>
<evidence type="ECO:0000313" key="2">
    <source>
        <dbReference type="EMBL" id="KXT97105.1"/>
    </source>
</evidence>
<evidence type="ECO:0008006" key="4">
    <source>
        <dbReference type="Google" id="ProtNLM"/>
    </source>
</evidence>
<gene>
    <name evidence="2" type="ORF">SORDD30_01761</name>
</gene>
<dbReference type="Proteomes" id="UP000070220">
    <property type="component" value="Unassembled WGS sequence"/>
</dbReference>
<organism evidence="2 3">
    <name type="scientific">Streptococcus oralis</name>
    <dbReference type="NCBI Taxonomy" id="1303"/>
    <lineage>
        <taxon>Bacteria</taxon>
        <taxon>Bacillati</taxon>
        <taxon>Bacillota</taxon>
        <taxon>Bacilli</taxon>
        <taxon>Lactobacillales</taxon>
        <taxon>Streptococcaceae</taxon>
        <taxon>Streptococcus</taxon>
    </lineage>
</organism>
<keyword evidence="1" id="KW-0472">Membrane</keyword>
<keyword evidence="1" id="KW-0812">Transmembrane</keyword>
<evidence type="ECO:0000313" key="3">
    <source>
        <dbReference type="Proteomes" id="UP000070220"/>
    </source>
</evidence>
<proteinExistence type="predicted"/>
<dbReference type="EMBL" id="LQRP01000050">
    <property type="protein sequence ID" value="KXT97105.1"/>
    <property type="molecule type" value="Genomic_DNA"/>
</dbReference>
<evidence type="ECO:0000256" key="1">
    <source>
        <dbReference type="SAM" id="Phobius"/>
    </source>
</evidence>